<protein>
    <submittedName>
        <fullName evidence="1">SRPBCC family protein</fullName>
    </submittedName>
</protein>
<comment type="caution">
    <text evidence="1">The sequence shown here is derived from an EMBL/GenBank/DDBJ whole genome shotgun (WGS) entry which is preliminary data.</text>
</comment>
<reference evidence="1" key="1">
    <citation type="submission" date="2022-10" db="EMBL/GenBank/DDBJ databases">
        <title>The WGS of Solirubrobacter phytolaccae KCTC 29190.</title>
        <authorList>
            <person name="Jiang Z."/>
        </authorList>
    </citation>
    <scope>NUCLEOTIDE SEQUENCE</scope>
    <source>
        <strain evidence="1">KCTC 29190</strain>
    </source>
</reference>
<accession>A0A9X3S6A8</accession>
<gene>
    <name evidence="1" type="ORF">OJ997_05395</name>
</gene>
<dbReference type="RefSeq" id="WP_270024020.1">
    <property type="nucleotide sequence ID" value="NZ_JAPDDP010000006.1"/>
</dbReference>
<dbReference type="Proteomes" id="UP001147653">
    <property type="component" value="Unassembled WGS sequence"/>
</dbReference>
<dbReference type="SUPFAM" id="SSF55961">
    <property type="entry name" value="Bet v1-like"/>
    <property type="match status" value="1"/>
</dbReference>
<dbReference type="InterPro" id="IPR023393">
    <property type="entry name" value="START-like_dom_sf"/>
</dbReference>
<dbReference type="CDD" id="cd07812">
    <property type="entry name" value="SRPBCC"/>
    <property type="match status" value="1"/>
</dbReference>
<name>A0A9X3S6A8_9ACTN</name>
<dbReference type="InterPro" id="IPR019587">
    <property type="entry name" value="Polyketide_cyclase/dehydratase"/>
</dbReference>
<organism evidence="1 2">
    <name type="scientific">Solirubrobacter phytolaccae</name>
    <dbReference type="NCBI Taxonomy" id="1404360"/>
    <lineage>
        <taxon>Bacteria</taxon>
        <taxon>Bacillati</taxon>
        <taxon>Actinomycetota</taxon>
        <taxon>Thermoleophilia</taxon>
        <taxon>Solirubrobacterales</taxon>
        <taxon>Solirubrobacteraceae</taxon>
        <taxon>Solirubrobacter</taxon>
    </lineage>
</organism>
<keyword evidence="2" id="KW-1185">Reference proteome</keyword>
<dbReference type="Pfam" id="PF10604">
    <property type="entry name" value="Polyketide_cyc2"/>
    <property type="match status" value="1"/>
</dbReference>
<evidence type="ECO:0000313" key="2">
    <source>
        <dbReference type="Proteomes" id="UP001147653"/>
    </source>
</evidence>
<dbReference type="Gene3D" id="3.30.530.20">
    <property type="match status" value="1"/>
</dbReference>
<sequence length="127" mass="14137">MRRFTDEIFAAAPIEELWKLVVDPSRYPEWWSGIASVRPGGAADEFALFHPEEPELPWPQRLEAHDGQVLISCLTSAIRYAWRLTSEDGGTRVAVDVEIPDDWAEHEASQRALIGASLPRLVAVATG</sequence>
<proteinExistence type="predicted"/>
<dbReference type="AlphaFoldDB" id="A0A9X3S6A8"/>
<dbReference type="EMBL" id="JAPDDP010000006">
    <property type="protein sequence ID" value="MDA0179719.1"/>
    <property type="molecule type" value="Genomic_DNA"/>
</dbReference>
<evidence type="ECO:0000313" key="1">
    <source>
        <dbReference type="EMBL" id="MDA0179719.1"/>
    </source>
</evidence>